<sequence length="141" mass="15828">MLGPSTEVPGHICSCNGADGKPFAYILSRELWNAVKYDLKAGEKELFFKHGGVVQESLKEFRDFLSQWDFDYDYSGSVHCPNCGRETGDWRTDPTHPFALSNANTGGLLVFQCLNCGTTIRLKHFKDEVVCEHTLPSRPRA</sequence>
<protein>
    <submittedName>
        <fullName evidence="1">Uncharacterized protein</fullName>
    </submittedName>
</protein>
<dbReference type="Proteomes" id="UP000886752">
    <property type="component" value="Unassembled WGS sequence"/>
</dbReference>
<organism evidence="1 2">
    <name type="scientific">Candidatus Desulfovibrio intestinipullorum</name>
    <dbReference type="NCBI Taxonomy" id="2838536"/>
    <lineage>
        <taxon>Bacteria</taxon>
        <taxon>Pseudomonadati</taxon>
        <taxon>Thermodesulfobacteriota</taxon>
        <taxon>Desulfovibrionia</taxon>
        <taxon>Desulfovibrionales</taxon>
        <taxon>Desulfovibrionaceae</taxon>
        <taxon>Desulfovibrio</taxon>
    </lineage>
</organism>
<accession>A0A9D1PV64</accession>
<dbReference type="EMBL" id="DXHV01000015">
    <property type="protein sequence ID" value="HIV99820.1"/>
    <property type="molecule type" value="Genomic_DNA"/>
</dbReference>
<evidence type="ECO:0000313" key="1">
    <source>
        <dbReference type="EMBL" id="HIV99820.1"/>
    </source>
</evidence>
<dbReference type="AlphaFoldDB" id="A0A9D1PV64"/>
<evidence type="ECO:0000313" key="2">
    <source>
        <dbReference type="Proteomes" id="UP000886752"/>
    </source>
</evidence>
<gene>
    <name evidence="1" type="ORF">H9894_01315</name>
</gene>
<comment type="caution">
    <text evidence="1">The sequence shown here is derived from an EMBL/GenBank/DDBJ whole genome shotgun (WGS) entry which is preliminary data.</text>
</comment>
<name>A0A9D1PV64_9BACT</name>
<reference evidence="1" key="2">
    <citation type="submission" date="2021-04" db="EMBL/GenBank/DDBJ databases">
        <authorList>
            <person name="Gilroy R."/>
        </authorList>
    </citation>
    <scope>NUCLEOTIDE SEQUENCE</scope>
    <source>
        <strain evidence="1">ChiHecec2B26-446</strain>
    </source>
</reference>
<reference evidence="1" key="1">
    <citation type="journal article" date="2021" name="PeerJ">
        <title>Extensive microbial diversity within the chicken gut microbiome revealed by metagenomics and culture.</title>
        <authorList>
            <person name="Gilroy R."/>
            <person name="Ravi A."/>
            <person name="Getino M."/>
            <person name="Pursley I."/>
            <person name="Horton D.L."/>
            <person name="Alikhan N.F."/>
            <person name="Baker D."/>
            <person name="Gharbi K."/>
            <person name="Hall N."/>
            <person name="Watson M."/>
            <person name="Adriaenssens E.M."/>
            <person name="Foster-Nyarko E."/>
            <person name="Jarju S."/>
            <person name="Secka A."/>
            <person name="Antonio M."/>
            <person name="Oren A."/>
            <person name="Chaudhuri R.R."/>
            <person name="La Ragione R."/>
            <person name="Hildebrand F."/>
            <person name="Pallen M.J."/>
        </authorList>
    </citation>
    <scope>NUCLEOTIDE SEQUENCE</scope>
    <source>
        <strain evidence="1">ChiHecec2B26-446</strain>
    </source>
</reference>
<proteinExistence type="predicted"/>